<accession>A0A9D0ZAG1</accession>
<feature type="transmembrane region" description="Helical" evidence="13">
    <location>
        <begin position="172"/>
        <end position="192"/>
    </location>
</feature>
<keyword evidence="8 13" id="KW-0812">Transmembrane</keyword>
<feature type="transmembrane region" description="Helical" evidence="13">
    <location>
        <begin position="21"/>
        <end position="45"/>
    </location>
</feature>
<evidence type="ECO:0000256" key="7">
    <source>
        <dbReference type="ARBA" id="ARBA00022475"/>
    </source>
</evidence>
<dbReference type="InterPro" id="IPR050222">
    <property type="entry name" value="MATE_MdtK"/>
</dbReference>
<dbReference type="PANTHER" id="PTHR43298:SF2">
    <property type="entry name" value="FMN_FAD EXPORTER YEEO-RELATED"/>
    <property type="match status" value="1"/>
</dbReference>
<comment type="similarity">
    <text evidence="3">Belongs to the multi antimicrobial extrusion (MATE) (TC 2.A.66.1) family.</text>
</comment>
<feature type="transmembrane region" description="Helical" evidence="13">
    <location>
        <begin position="198"/>
        <end position="222"/>
    </location>
</feature>
<feature type="transmembrane region" description="Helical" evidence="13">
    <location>
        <begin position="139"/>
        <end position="160"/>
    </location>
</feature>
<feature type="transmembrane region" description="Helical" evidence="13">
    <location>
        <begin position="100"/>
        <end position="119"/>
    </location>
</feature>
<evidence type="ECO:0000256" key="2">
    <source>
        <dbReference type="ARBA" id="ARBA00004651"/>
    </source>
</evidence>
<feature type="transmembrane region" description="Helical" evidence="13">
    <location>
        <begin position="242"/>
        <end position="268"/>
    </location>
</feature>
<keyword evidence="11 13" id="KW-0472">Membrane</keyword>
<feature type="transmembrane region" description="Helical" evidence="13">
    <location>
        <begin position="361"/>
        <end position="384"/>
    </location>
</feature>
<dbReference type="GO" id="GO:0005886">
    <property type="term" value="C:plasma membrane"/>
    <property type="evidence" value="ECO:0007669"/>
    <property type="project" value="UniProtKB-SubCell"/>
</dbReference>
<dbReference type="PANTHER" id="PTHR43298">
    <property type="entry name" value="MULTIDRUG RESISTANCE PROTEIN NORM-RELATED"/>
    <property type="match status" value="1"/>
</dbReference>
<dbReference type="GO" id="GO:0042910">
    <property type="term" value="F:xenobiotic transmembrane transporter activity"/>
    <property type="evidence" value="ECO:0007669"/>
    <property type="project" value="InterPro"/>
</dbReference>
<evidence type="ECO:0000256" key="6">
    <source>
        <dbReference type="ARBA" id="ARBA00022449"/>
    </source>
</evidence>
<dbReference type="EMBL" id="DVFJ01000005">
    <property type="protein sequence ID" value="HIQ70828.1"/>
    <property type="molecule type" value="Genomic_DNA"/>
</dbReference>
<reference evidence="14" key="2">
    <citation type="journal article" date="2021" name="PeerJ">
        <title>Extensive microbial diversity within the chicken gut microbiome revealed by metagenomics and culture.</title>
        <authorList>
            <person name="Gilroy R."/>
            <person name="Ravi A."/>
            <person name="Getino M."/>
            <person name="Pursley I."/>
            <person name="Horton D.L."/>
            <person name="Alikhan N.F."/>
            <person name="Baker D."/>
            <person name="Gharbi K."/>
            <person name="Hall N."/>
            <person name="Watson M."/>
            <person name="Adriaenssens E.M."/>
            <person name="Foster-Nyarko E."/>
            <person name="Jarju S."/>
            <person name="Secka A."/>
            <person name="Antonio M."/>
            <person name="Oren A."/>
            <person name="Chaudhuri R.R."/>
            <person name="La Ragione R."/>
            <person name="Hildebrand F."/>
            <person name="Pallen M.J."/>
        </authorList>
    </citation>
    <scope>NUCLEOTIDE SEQUENCE</scope>
    <source>
        <strain evidence="14">ChiSxjej2B14-6234</strain>
    </source>
</reference>
<evidence type="ECO:0000256" key="10">
    <source>
        <dbReference type="ARBA" id="ARBA00023065"/>
    </source>
</evidence>
<evidence type="ECO:0000256" key="11">
    <source>
        <dbReference type="ARBA" id="ARBA00023136"/>
    </source>
</evidence>
<keyword evidence="6" id="KW-0050">Antiport</keyword>
<name>A0A9D0ZAG1_9FIRM</name>
<comment type="caution">
    <text evidence="14">The sequence shown here is derived from an EMBL/GenBank/DDBJ whole genome shotgun (WGS) entry which is preliminary data.</text>
</comment>
<dbReference type="CDD" id="cd13137">
    <property type="entry name" value="MATE_NorM_like"/>
    <property type="match status" value="1"/>
</dbReference>
<dbReference type="Proteomes" id="UP000886887">
    <property type="component" value="Unassembled WGS sequence"/>
</dbReference>
<protein>
    <recommendedName>
        <fullName evidence="4">Probable multidrug resistance protein NorM</fullName>
    </recommendedName>
    <alternativeName>
        <fullName evidence="12">Multidrug-efflux transporter</fullName>
    </alternativeName>
</protein>
<evidence type="ECO:0000256" key="1">
    <source>
        <dbReference type="ARBA" id="ARBA00003408"/>
    </source>
</evidence>
<keyword evidence="7" id="KW-1003">Cell membrane</keyword>
<comment type="function">
    <text evidence="1">Multidrug efflux pump.</text>
</comment>
<dbReference type="Pfam" id="PF01554">
    <property type="entry name" value="MatE"/>
    <property type="match status" value="2"/>
</dbReference>
<evidence type="ECO:0000256" key="13">
    <source>
        <dbReference type="SAM" id="Phobius"/>
    </source>
</evidence>
<dbReference type="GO" id="GO:0015297">
    <property type="term" value="F:antiporter activity"/>
    <property type="evidence" value="ECO:0007669"/>
    <property type="project" value="UniProtKB-KW"/>
</dbReference>
<evidence type="ECO:0000256" key="3">
    <source>
        <dbReference type="ARBA" id="ARBA00010199"/>
    </source>
</evidence>
<dbReference type="AlphaFoldDB" id="A0A9D0ZAG1"/>
<feature type="transmembrane region" description="Helical" evidence="13">
    <location>
        <begin position="326"/>
        <end position="349"/>
    </location>
</feature>
<dbReference type="GO" id="GO:0006811">
    <property type="term" value="P:monoatomic ion transport"/>
    <property type="evidence" value="ECO:0007669"/>
    <property type="project" value="UniProtKB-KW"/>
</dbReference>
<proteinExistence type="inferred from homology"/>
<sequence length="467" mass="49677">MQVLHRGLALDRTDRRTIWRIVLPSLVELVLTQLFAMVDTIMLGQTSMSAVAIAAVGLTNNPVNMVNGVLTALHIGTTAAIAWAVGAGDLRAARAVTRTALSMSVLMGLGAAALLYLPAGPLVTFMGAQADTYEYARTYLQIIALGMPAAMVGFACTASLRGVGLTRLPMAYNLAGNLLNVVGNYALIYGHFGLPAMGVAGAAISTTLSRYVSCALALLVIFRGHSKVQVHLHEDFRLRKQWLSRILGVGVTSGLEQFIMQIGFMMFARTVSGLGTVVFAAHQIGLSVNGLTWMPGQAFAVAATTLVGQSLGAGNPQRAKTLVRVIWRYSLVAAGLIAALFLVGAQWIVRAYTNDPQVERLASTVLRIIALGMPGIATQLPIAAALRGAGDTRFPLYASAAGIWVFRVLIAPLFVYTLGWGLNGAWYTIALDQTTRAAVVYARFHTDRWMHMHGAGLSGKPAAEKGD</sequence>
<comment type="subcellular location">
    <subcellularLocation>
        <location evidence="2">Cell membrane</location>
        <topology evidence="2">Multi-pass membrane protein</topology>
    </subcellularLocation>
</comment>
<evidence type="ECO:0000256" key="8">
    <source>
        <dbReference type="ARBA" id="ARBA00022692"/>
    </source>
</evidence>
<keyword evidence="10" id="KW-0406">Ion transport</keyword>
<dbReference type="InterPro" id="IPR048279">
    <property type="entry name" value="MdtK-like"/>
</dbReference>
<feature type="transmembrane region" description="Helical" evidence="13">
    <location>
        <begin position="296"/>
        <end position="314"/>
    </location>
</feature>
<evidence type="ECO:0000313" key="15">
    <source>
        <dbReference type="Proteomes" id="UP000886887"/>
    </source>
</evidence>
<dbReference type="InterPro" id="IPR002528">
    <property type="entry name" value="MATE_fam"/>
</dbReference>
<feature type="transmembrane region" description="Helical" evidence="13">
    <location>
        <begin position="65"/>
        <end position="88"/>
    </location>
</feature>
<keyword evidence="5" id="KW-0813">Transport</keyword>
<evidence type="ECO:0000256" key="5">
    <source>
        <dbReference type="ARBA" id="ARBA00022448"/>
    </source>
</evidence>
<evidence type="ECO:0000313" key="14">
    <source>
        <dbReference type="EMBL" id="HIQ70828.1"/>
    </source>
</evidence>
<dbReference type="NCBIfam" id="TIGR00797">
    <property type="entry name" value="matE"/>
    <property type="match status" value="1"/>
</dbReference>
<keyword evidence="9 13" id="KW-1133">Transmembrane helix</keyword>
<dbReference type="PIRSF" id="PIRSF006603">
    <property type="entry name" value="DinF"/>
    <property type="match status" value="1"/>
</dbReference>
<gene>
    <name evidence="14" type="ORF">IAB73_01260</name>
</gene>
<organism evidence="14 15">
    <name type="scientific">Candidatus Onthenecus intestinigallinarum</name>
    <dbReference type="NCBI Taxonomy" id="2840875"/>
    <lineage>
        <taxon>Bacteria</taxon>
        <taxon>Bacillati</taxon>
        <taxon>Bacillota</taxon>
        <taxon>Clostridia</taxon>
        <taxon>Eubacteriales</taxon>
        <taxon>Candidatus Onthenecus</taxon>
    </lineage>
</organism>
<evidence type="ECO:0000256" key="4">
    <source>
        <dbReference type="ARBA" id="ARBA00020268"/>
    </source>
</evidence>
<evidence type="ECO:0000256" key="12">
    <source>
        <dbReference type="ARBA" id="ARBA00031636"/>
    </source>
</evidence>
<feature type="transmembrane region" description="Helical" evidence="13">
    <location>
        <begin position="396"/>
        <end position="418"/>
    </location>
</feature>
<evidence type="ECO:0000256" key="9">
    <source>
        <dbReference type="ARBA" id="ARBA00022989"/>
    </source>
</evidence>
<reference evidence="14" key="1">
    <citation type="submission" date="2020-10" db="EMBL/GenBank/DDBJ databases">
        <authorList>
            <person name="Gilroy R."/>
        </authorList>
    </citation>
    <scope>NUCLEOTIDE SEQUENCE</scope>
    <source>
        <strain evidence="14">ChiSxjej2B14-6234</strain>
    </source>
</reference>